<sequence length="141" mass="15397">MKPTGVPGPRVRSRLLLSCLGLMLAADSGAVPPEPAASVSTTPPAIDIGSDRAALQARLDDIQRLLTRLDDLETQLIAQAEQALDRADAAQNHDERARQERLYGEIGARIEELRATRRDIAHQLQVLEQTLDDSATTQPDR</sequence>
<evidence type="ECO:0000256" key="1">
    <source>
        <dbReference type="SAM" id="Coils"/>
    </source>
</evidence>
<evidence type="ECO:0000256" key="2">
    <source>
        <dbReference type="SAM" id="SignalP"/>
    </source>
</evidence>
<reference evidence="3 4" key="1">
    <citation type="submission" date="2020-06" db="EMBL/GenBank/DDBJ databases">
        <title>Whole-genome sequence of Allochromatium humboldtianum DSM 21881, type strain.</title>
        <authorList>
            <person name="Kyndt J.A."/>
            <person name="Meyer T.E."/>
        </authorList>
    </citation>
    <scope>NUCLEOTIDE SEQUENCE [LARGE SCALE GENOMIC DNA]</scope>
    <source>
        <strain evidence="3 4">DSM 21881</strain>
    </source>
</reference>
<dbReference type="RefSeq" id="WP_176975575.1">
    <property type="nucleotide sequence ID" value="NZ_JABZEO010000003.1"/>
</dbReference>
<keyword evidence="4" id="KW-1185">Reference proteome</keyword>
<gene>
    <name evidence="3" type="ORF">HW932_05975</name>
</gene>
<dbReference type="EMBL" id="JABZEO010000003">
    <property type="protein sequence ID" value="NVZ08805.1"/>
    <property type="molecule type" value="Genomic_DNA"/>
</dbReference>
<keyword evidence="2" id="KW-0732">Signal</keyword>
<evidence type="ECO:0000313" key="3">
    <source>
        <dbReference type="EMBL" id="NVZ08805.1"/>
    </source>
</evidence>
<protein>
    <recommendedName>
        <fullName evidence="5">YbgF trimerisation domain-containing protein</fullName>
    </recommendedName>
</protein>
<feature type="coiled-coil region" evidence="1">
    <location>
        <begin position="52"/>
        <end position="130"/>
    </location>
</feature>
<name>A0A850R7Q5_9GAMM</name>
<evidence type="ECO:0008006" key="5">
    <source>
        <dbReference type="Google" id="ProtNLM"/>
    </source>
</evidence>
<dbReference type="Proteomes" id="UP000592294">
    <property type="component" value="Unassembled WGS sequence"/>
</dbReference>
<feature type="signal peptide" evidence="2">
    <location>
        <begin position="1"/>
        <end position="30"/>
    </location>
</feature>
<dbReference type="AlphaFoldDB" id="A0A850R7Q5"/>
<feature type="chain" id="PRO_5032886812" description="YbgF trimerisation domain-containing protein" evidence="2">
    <location>
        <begin position="31"/>
        <end position="141"/>
    </location>
</feature>
<proteinExistence type="predicted"/>
<keyword evidence="1" id="KW-0175">Coiled coil</keyword>
<evidence type="ECO:0000313" key="4">
    <source>
        <dbReference type="Proteomes" id="UP000592294"/>
    </source>
</evidence>
<comment type="caution">
    <text evidence="3">The sequence shown here is derived from an EMBL/GenBank/DDBJ whole genome shotgun (WGS) entry which is preliminary data.</text>
</comment>
<accession>A0A850R7Q5</accession>
<organism evidence="3 4">
    <name type="scientific">Allochromatium humboldtianum</name>
    <dbReference type="NCBI Taxonomy" id="504901"/>
    <lineage>
        <taxon>Bacteria</taxon>
        <taxon>Pseudomonadati</taxon>
        <taxon>Pseudomonadota</taxon>
        <taxon>Gammaproteobacteria</taxon>
        <taxon>Chromatiales</taxon>
        <taxon>Chromatiaceae</taxon>
        <taxon>Allochromatium</taxon>
    </lineage>
</organism>